<evidence type="ECO:0000256" key="4">
    <source>
        <dbReference type="ARBA" id="ARBA00023136"/>
    </source>
</evidence>
<proteinExistence type="predicted"/>
<evidence type="ECO:0000256" key="3">
    <source>
        <dbReference type="ARBA" id="ARBA00022989"/>
    </source>
</evidence>
<dbReference type="RefSeq" id="XP_023695313.1">
    <property type="nucleotide sequence ID" value="XM_023839545.2"/>
</dbReference>
<organism evidence="6 7">
    <name type="scientific">Paramormyrops kingsleyae</name>
    <dbReference type="NCBI Taxonomy" id="1676925"/>
    <lineage>
        <taxon>Eukaryota</taxon>
        <taxon>Metazoa</taxon>
        <taxon>Chordata</taxon>
        <taxon>Craniata</taxon>
        <taxon>Vertebrata</taxon>
        <taxon>Euteleostomi</taxon>
        <taxon>Actinopterygii</taxon>
        <taxon>Neopterygii</taxon>
        <taxon>Teleostei</taxon>
        <taxon>Osteoglossocephala</taxon>
        <taxon>Osteoglossomorpha</taxon>
        <taxon>Osteoglossiformes</taxon>
        <taxon>Mormyridae</taxon>
        <taxon>Paramormyrops</taxon>
    </lineage>
</organism>
<evidence type="ECO:0000313" key="6">
    <source>
        <dbReference type="Ensembl" id="ENSPKIP00000006108.1"/>
    </source>
</evidence>
<sequence length="213" mass="23842">MTENMFQEGLYQVFFKERPLSPSQTVVSRPLGLKEAHIVRWFSTVVNTRLLITGVLQVLGSLATILTTVSFICMDLGCAVYMTAPIWAGVFYVATGGLTIHVQRKPNKVKVTALMGLNIFCFSLGAISLLTYSFHIATEPSSLSKEQRVGAYVAKGSSIFFTSQCMLASLYTLFLIWRGRSRYSPPYRQVYSPISQDNCEHTELLMESEEQDP</sequence>
<dbReference type="PANTHER" id="PTHR37359">
    <property type="entry name" value="TRANSMEMBRANE PROTEIN 253"/>
    <property type="match status" value="1"/>
</dbReference>
<accession>A0A3B3QJ27</accession>
<dbReference type="KEGG" id="pki:111858107"/>
<keyword evidence="2 5" id="KW-0812">Transmembrane</keyword>
<dbReference type="GeneTree" id="ENSGT00690000103052"/>
<dbReference type="PANTHER" id="PTHR37359:SF1">
    <property type="entry name" value="TRANSMEMBRANE PROTEIN 253"/>
    <property type="match status" value="1"/>
</dbReference>
<dbReference type="InterPro" id="IPR038874">
    <property type="entry name" value="TMEM253"/>
</dbReference>
<dbReference type="OrthoDB" id="8932019at2759"/>
<dbReference type="Ensembl" id="ENSPKIT00000030129.1">
    <property type="protein sequence ID" value="ENSPKIP00000006108.1"/>
    <property type="gene ID" value="ENSPKIG00000022522.1"/>
</dbReference>
<dbReference type="Proteomes" id="UP000261540">
    <property type="component" value="Unplaced"/>
</dbReference>
<evidence type="ECO:0000256" key="2">
    <source>
        <dbReference type="ARBA" id="ARBA00022692"/>
    </source>
</evidence>
<feature type="transmembrane region" description="Helical" evidence="5">
    <location>
        <begin position="114"/>
        <end position="137"/>
    </location>
</feature>
<keyword evidence="3 5" id="KW-1133">Transmembrane helix</keyword>
<dbReference type="InterPro" id="IPR007237">
    <property type="entry name" value="CD20-like"/>
</dbReference>
<feature type="transmembrane region" description="Helical" evidence="5">
    <location>
        <begin position="84"/>
        <end position="102"/>
    </location>
</feature>
<keyword evidence="7" id="KW-1185">Reference proteome</keyword>
<feature type="transmembrane region" description="Helical" evidence="5">
    <location>
        <begin position="50"/>
        <end position="72"/>
    </location>
</feature>
<feature type="transmembrane region" description="Helical" evidence="5">
    <location>
        <begin position="157"/>
        <end position="177"/>
    </location>
</feature>
<evidence type="ECO:0000313" key="7">
    <source>
        <dbReference type="Proteomes" id="UP000261540"/>
    </source>
</evidence>
<dbReference type="AlphaFoldDB" id="A0A3B3QJ27"/>
<name>A0A3B3QJ27_9TELE</name>
<dbReference type="CTD" id="643382"/>
<keyword evidence="4 5" id="KW-0472">Membrane</keyword>
<evidence type="ECO:0000256" key="5">
    <source>
        <dbReference type="SAM" id="Phobius"/>
    </source>
</evidence>
<evidence type="ECO:0000256" key="1">
    <source>
        <dbReference type="ARBA" id="ARBA00004141"/>
    </source>
</evidence>
<protein>
    <submittedName>
        <fullName evidence="6">Si:dkey-30c15.13</fullName>
    </submittedName>
</protein>
<reference evidence="6" key="2">
    <citation type="submission" date="2025-09" db="UniProtKB">
        <authorList>
            <consortium name="Ensembl"/>
        </authorList>
    </citation>
    <scope>IDENTIFICATION</scope>
</reference>
<dbReference type="GeneID" id="111858107"/>
<dbReference type="GO" id="GO:0016020">
    <property type="term" value="C:membrane"/>
    <property type="evidence" value="ECO:0007669"/>
    <property type="project" value="UniProtKB-SubCell"/>
</dbReference>
<reference evidence="6" key="1">
    <citation type="submission" date="2025-08" db="UniProtKB">
        <authorList>
            <consortium name="Ensembl"/>
        </authorList>
    </citation>
    <scope>IDENTIFICATION</scope>
</reference>
<dbReference type="Pfam" id="PF04103">
    <property type="entry name" value="CD20"/>
    <property type="match status" value="1"/>
</dbReference>
<comment type="subcellular location">
    <subcellularLocation>
        <location evidence="1">Membrane</location>
        <topology evidence="1">Multi-pass membrane protein</topology>
    </subcellularLocation>
</comment>